<reference evidence="1" key="1">
    <citation type="submission" date="2014-11" db="EMBL/GenBank/DDBJ databases">
        <authorList>
            <person name="Amaro Gonzalez C."/>
        </authorList>
    </citation>
    <scope>NUCLEOTIDE SEQUENCE</scope>
</reference>
<sequence>MKTREQKWTKNNKRLCVFVFQCMCPLLTVPSVQVGNHFIAVL</sequence>
<name>A0A0E9WSG7_ANGAN</name>
<evidence type="ECO:0000313" key="1">
    <source>
        <dbReference type="EMBL" id="JAH92495.1"/>
    </source>
</evidence>
<reference evidence="1" key="2">
    <citation type="journal article" date="2015" name="Fish Shellfish Immunol.">
        <title>Early steps in the European eel (Anguilla anguilla)-Vibrio vulnificus interaction in the gills: Role of the RtxA13 toxin.</title>
        <authorList>
            <person name="Callol A."/>
            <person name="Pajuelo D."/>
            <person name="Ebbesson L."/>
            <person name="Teles M."/>
            <person name="MacKenzie S."/>
            <person name="Amaro C."/>
        </authorList>
    </citation>
    <scope>NUCLEOTIDE SEQUENCE</scope>
</reference>
<dbReference type="EMBL" id="GBXM01016082">
    <property type="protein sequence ID" value="JAH92495.1"/>
    <property type="molecule type" value="Transcribed_RNA"/>
</dbReference>
<accession>A0A0E9WSG7</accession>
<organism evidence="1">
    <name type="scientific">Anguilla anguilla</name>
    <name type="common">European freshwater eel</name>
    <name type="synonym">Muraena anguilla</name>
    <dbReference type="NCBI Taxonomy" id="7936"/>
    <lineage>
        <taxon>Eukaryota</taxon>
        <taxon>Metazoa</taxon>
        <taxon>Chordata</taxon>
        <taxon>Craniata</taxon>
        <taxon>Vertebrata</taxon>
        <taxon>Euteleostomi</taxon>
        <taxon>Actinopterygii</taxon>
        <taxon>Neopterygii</taxon>
        <taxon>Teleostei</taxon>
        <taxon>Anguilliformes</taxon>
        <taxon>Anguillidae</taxon>
        <taxon>Anguilla</taxon>
    </lineage>
</organism>
<dbReference type="AlphaFoldDB" id="A0A0E9WSG7"/>
<proteinExistence type="predicted"/>
<protein>
    <submittedName>
        <fullName evidence="1">Uncharacterized protein</fullName>
    </submittedName>
</protein>